<feature type="transmembrane region" description="Helical" evidence="16">
    <location>
        <begin position="3556"/>
        <end position="3575"/>
    </location>
</feature>
<organism evidence="24 25">
    <name type="scientific">Pelobates cultripes</name>
    <name type="common">Western spadefoot toad</name>
    <dbReference type="NCBI Taxonomy" id="61616"/>
    <lineage>
        <taxon>Eukaryota</taxon>
        <taxon>Metazoa</taxon>
        <taxon>Chordata</taxon>
        <taxon>Craniata</taxon>
        <taxon>Vertebrata</taxon>
        <taxon>Euteleostomi</taxon>
        <taxon>Amphibia</taxon>
        <taxon>Batrachia</taxon>
        <taxon>Anura</taxon>
        <taxon>Pelobatoidea</taxon>
        <taxon>Pelobatidae</taxon>
        <taxon>Pelobates</taxon>
    </lineage>
</organism>
<feature type="domain" description="PKD" evidence="19">
    <location>
        <begin position="1289"/>
        <end position="1362"/>
    </location>
</feature>
<feature type="domain" description="C-type lectin" evidence="18">
    <location>
        <begin position="389"/>
        <end position="497"/>
    </location>
</feature>
<evidence type="ECO:0000259" key="21">
    <source>
        <dbReference type="PROSITE" id="PS50221"/>
    </source>
</evidence>
<keyword evidence="25" id="KW-1185">Reference proteome</keyword>
<proteinExistence type="inferred from homology"/>
<evidence type="ECO:0000256" key="3">
    <source>
        <dbReference type="ARBA" id="ARBA00007200"/>
    </source>
</evidence>
<dbReference type="InterPro" id="IPR000601">
    <property type="entry name" value="PKD_dom"/>
</dbReference>
<dbReference type="InterPro" id="IPR013783">
    <property type="entry name" value="Ig-like_fold"/>
</dbReference>
<dbReference type="CDD" id="cd00037">
    <property type="entry name" value="CLECT"/>
    <property type="match status" value="1"/>
</dbReference>
<evidence type="ECO:0000256" key="15">
    <source>
        <dbReference type="PROSITE-ProRule" id="PRU00152"/>
    </source>
</evidence>
<evidence type="ECO:0000256" key="9">
    <source>
        <dbReference type="ARBA" id="ARBA00022989"/>
    </source>
</evidence>
<comment type="subcellular location">
    <subcellularLocation>
        <location evidence="2">Cell membrane</location>
        <topology evidence="2">Multi-pass membrane protein</topology>
    </subcellularLocation>
    <subcellularLocation>
        <location evidence="1">Cell projection</location>
        <location evidence="1">Cilium</location>
    </subcellularLocation>
</comment>
<dbReference type="PROSITE" id="PS50093">
    <property type="entry name" value="PKD"/>
    <property type="match status" value="10"/>
</dbReference>
<dbReference type="SUPFAM" id="SSF56436">
    <property type="entry name" value="C-type lectin-like"/>
    <property type="match status" value="1"/>
</dbReference>
<dbReference type="Pfam" id="PF08016">
    <property type="entry name" value="PKD_channel"/>
    <property type="match status" value="1"/>
</dbReference>
<dbReference type="InterPro" id="IPR016186">
    <property type="entry name" value="C-type_lectin-like/link_sf"/>
</dbReference>
<protein>
    <submittedName>
        <fullName evidence="24">Polycystin-1</fullName>
    </submittedName>
</protein>
<dbReference type="CDD" id="cd01752">
    <property type="entry name" value="PLAT_polycystin"/>
    <property type="match status" value="1"/>
</dbReference>
<dbReference type="Pfam" id="PF20519">
    <property type="entry name" value="Polycystin_dom"/>
    <property type="match status" value="1"/>
</dbReference>
<evidence type="ECO:0000256" key="16">
    <source>
        <dbReference type="SAM" id="Phobius"/>
    </source>
</evidence>
<feature type="domain" description="PKD" evidence="19">
    <location>
        <begin position="1028"/>
        <end position="1108"/>
    </location>
</feature>
<feature type="domain" description="PKD" evidence="19">
    <location>
        <begin position="1216"/>
        <end position="1272"/>
    </location>
</feature>
<dbReference type="PANTHER" id="PTHR46730">
    <property type="entry name" value="POLYCYSTIN-1"/>
    <property type="match status" value="1"/>
</dbReference>
<evidence type="ECO:0000256" key="17">
    <source>
        <dbReference type="SAM" id="SignalP"/>
    </source>
</evidence>
<dbReference type="InterPro" id="IPR013122">
    <property type="entry name" value="PKD1_2_channel"/>
</dbReference>
<keyword evidence="7 17" id="KW-0732">Signal</keyword>
<dbReference type="PROSITE" id="PS51111">
    <property type="entry name" value="REJ"/>
    <property type="match status" value="1"/>
</dbReference>
<evidence type="ECO:0000313" key="25">
    <source>
        <dbReference type="Proteomes" id="UP001295444"/>
    </source>
</evidence>
<evidence type="ECO:0000259" key="18">
    <source>
        <dbReference type="PROSITE" id="PS50041"/>
    </source>
</evidence>
<dbReference type="Gene3D" id="2.60.40.10">
    <property type="entry name" value="Immunoglobulins"/>
    <property type="match status" value="7"/>
</dbReference>
<dbReference type="InterPro" id="IPR001024">
    <property type="entry name" value="PLAT/LH2_dom"/>
</dbReference>
<dbReference type="SMART" id="SM00082">
    <property type="entry name" value="LRRCT"/>
    <property type="match status" value="1"/>
</dbReference>
<dbReference type="SUPFAM" id="SSF49723">
    <property type="entry name" value="Lipase/lipooxygenase domain (PLAT/LH2 domain)"/>
    <property type="match status" value="1"/>
</dbReference>
<dbReference type="GO" id="GO:0005929">
    <property type="term" value="C:cilium"/>
    <property type="evidence" value="ECO:0007669"/>
    <property type="project" value="UniProtKB-SubCell"/>
</dbReference>
<dbReference type="PROSITE" id="PS50095">
    <property type="entry name" value="PLAT"/>
    <property type="match status" value="1"/>
</dbReference>
<dbReference type="PROSITE" id="PS50041">
    <property type="entry name" value="C_TYPE_LECTIN_2"/>
    <property type="match status" value="1"/>
</dbReference>
<dbReference type="GO" id="GO:0005886">
    <property type="term" value="C:plasma membrane"/>
    <property type="evidence" value="ECO:0007669"/>
    <property type="project" value="UniProtKB-SubCell"/>
</dbReference>
<dbReference type="InterPro" id="IPR016187">
    <property type="entry name" value="CTDL_fold"/>
</dbReference>
<feature type="signal peptide" evidence="17">
    <location>
        <begin position="1"/>
        <end position="40"/>
    </location>
</feature>
<dbReference type="InterPro" id="IPR000203">
    <property type="entry name" value="GPS"/>
</dbReference>
<feature type="domain" description="PKD" evidence="19">
    <location>
        <begin position="1136"/>
        <end position="1194"/>
    </location>
</feature>
<gene>
    <name evidence="24" type="ORF">PECUL_23A034087</name>
</gene>
<accession>A0AAD1WE57</accession>
<dbReference type="Gene3D" id="3.80.10.10">
    <property type="entry name" value="Ribonuclease Inhibitor"/>
    <property type="match status" value="1"/>
</dbReference>
<dbReference type="Pfam" id="PF02010">
    <property type="entry name" value="REJ"/>
    <property type="match status" value="1"/>
</dbReference>
<evidence type="ECO:0000256" key="10">
    <source>
        <dbReference type="ARBA" id="ARBA00023069"/>
    </source>
</evidence>
<dbReference type="Pfam" id="PF01477">
    <property type="entry name" value="PLAT"/>
    <property type="match status" value="1"/>
</dbReference>
<evidence type="ECO:0000313" key="24">
    <source>
        <dbReference type="EMBL" id="CAH2307449.1"/>
    </source>
</evidence>
<keyword evidence="11 16" id="KW-0472">Membrane</keyword>
<dbReference type="Gene3D" id="3.10.100.10">
    <property type="entry name" value="Mannose-Binding Protein A, subunit A"/>
    <property type="match status" value="1"/>
</dbReference>
<evidence type="ECO:0000256" key="6">
    <source>
        <dbReference type="ARBA" id="ARBA00022692"/>
    </source>
</evidence>
<feature type="transmembrane region" description="Helical" evidence="16">
    <location>
        <begin position="3250"/>
        <end position="3271"/>
    </location>
</feature>
<feature type="domain" description="WSC" evidence="23">
    <location>
        <begin position="160"/>
        <end position="252"/>
    </location>
</feature>
<feature type="domain" description="PKD" evidence="19">
    <location>
        <begin position="1469"/>
        <end position="1533"/>
    </location>
</feature>
<evidence type="ECO:0000256" key="14">
    <source>
        <dbReference type="ARBA" id="ARBA00023273"/>
    </source>
</evidence>
<evidence type="ECO:0000256" key="1">
    <source>
        <dbReference type="ARBA" id="ARBA00004138"/>
    </source>
</evidence>
<feature type="domain" description="PKD" evidence="19">
    <location>
        <begin position="1391"/>
        <end position="1449"/>
    </location>
</feature>
<evidence type="ECO:0000259" key="19">
    <source>
        <dbReference type="PROSITE" id="PS50093"/>
    </source>
</evidence>
<comment type="caution">
    <text evidence="15">Lacks conserved residue(s) required for the propagation of feature annotation.</text>
</comment>
<evidence type="ECO:0000256" key="7">
    <source>
        <dbReference type="ARBA" id="ARBA00022729"/>
    </source>
</evidence>
<feature type="transmembrane region" description="Helical" evidence="16">
    <location>
        <begin position="3902"/>
        <end position="3923"/>
    </location>
</feature>
<feature type="domain" description="REJ" evidence="22">
    <location>
        <begin position="2128"/>
        <end position="2817"/>
    </location>
</feature>
<dbReference type="InterPro" id="IPR000434">
    <property type="entry name" value="PC1"/>
</dbReference>
<dbReference type="SMART" id="SM00089">
    <property type="entry name" value="PKD"/>
    <property type="match status" value="15"/>
</dbReference>
<feature type="transmembrane region" description="Helical" evidence="16">
    <location>
        <begin position="3943"/>
        <end position="3968"/>
    </location>
</feature>
<dbReference type="GO" id="GO:0006816">
    <property type="term" value="P:calcium ion transport"/>
    <property type="evidence" value="ECO:0007669"/>
    <property type="project" value="TreeGrafter"/>
</dbReference>
<dbReference type="InterPro" id="IPR002889">
    <property type="entry name" value="WSC_carb-bd"/>
</dbReference>
<feature type="domain" description="PKD" evidence="19">
    <location>
        <begin position="2042"/>
        <end position="2125"/>
    </location>
</feature>
<evidence type="ECO:0000256" key="12">
    <source>
        <dbReference type="ARBA" id="ARBA00023157"/>
    </source>
</evidence>
<dbReference type="PRINTS" id="PR00500">
    <property type="entry name" value="POLYCYSTIN1"/>
</dbReference>
<comment type="similarity">
    <text evidence="3">Belongs to the polycystin family.</text>
</comment>
<feature type="transmembrane region" description="Helical" evidence="16">
    <location>
        <begin position="3291"/>
        <end position="3313"/>
    </location>
</feature>
<sequence length="4131" mass="458957">MHFGNGQAATQGKDGASPPVLCPLFLLSAGLLLGLGSGAASGWCQPCPDNCTCDPGSCLVNCSALGLLQAVSAPTNASLLDLSNNSIITLDKGLFEPLLLQELDLSENPWLCDCRLAWLPLWAKEQNVTILKPDSTLCDQPSIVSGQPLFNVSFALSSCGADFISCPQNPSSSNESVLVFIPIDLPQPNNESCSALCFVELYTHGALDSRHGCLCGKPLQSRTLSLCQDVCETLSLLSSCGLTVVQDVFTTQLSLTIHMPKRVYTLGEALELEARAPIPITSLLWDLGNQIVNGTMNMTHRYAKPGSYNITVTLLVGSRIVVDHAEVSVVGLPEEVQISCPSVVRTQESLNITVSMRGGTCVDVGYKVISERGEAVSPECPDGSILFPNNSHCYQLVSEKAGWYEAQRTCKERGNGDLVIVNVSRLQDFLKAHIISGLEVWIGFKNSSSDEALDLKNCQNHLPGEPEPSQADRCVRMGPSGVCNIDLCSAKHSFVCEYKPSVVPLSAQYFVVGSPVFDTKWPLKSLTRTESVMSPNGGVKILALHGLRFTQAVYLSALEFVTQDLQRPIQMRFQVFAKKEEQSEVPKNRTSLPVNLSDNETVLDCDDGIDWSNYTNSSLPEASGCLPNNETLDATTLSPLSNQSHYSFSLLSESLFVIQPGSPAHYLALFEDVRILVQPDHLLIIQHDYPDEELLSCSSFDLCCDVLHQPDWTSSVPESVLNGVWSNQTSEGDSSKENQESCTFCSIRVVGTTEETSPLFIQTTNFGLKTPGQHTVTAHFSNQLFKAERSCSISVVSPISGLSVIYPPPQEGIIYIPTDNTVLILKILSGSNATASWVGGNQSWSFQRTCPPTVAALTSKCAEGEDVWFSEMRLDGLDRGVVDVLIVVQNAINWQNITVPVKMEEPIRGLAANPFPQPRVLLNTVVNYVASVEAGSDIVFKWMVDDTASFTYYDAVFNVLYRNADAYKLTLQASNHVSNASVNYKVTAEKMNPMHDLQIGIGGSLEVATQNSTLELSASILVDSAVGATFSWSFGDGNTTKQEYHFKPPYNESFAIPNPSIYQVLIENNVTHIYEEPGMYNITVSVFNKYENVSMVVPLQVQSFLTDLYIESNTDVLVLGSHNIFEAKVEPSEFGVSYTWDFDDGSLQINSNETTVNHTFHSLGIFNVTLTATNKINEINITKAFSVYEEITGLVVSSDEPTERDLQTFINASVKTGDHVTWNFSMGDGILLLSKEPMVNYTYSKDGNYTVTVTASNPVSTISESIQVRVYVLQVLKIQPSSCILENPNVTLTAYVTGDYERYTYNWTFGNGSSVISVYGVPTVEYNFSTSGIYPLSLVLSSQGNKAYYYTNICVEPEILNVTLLLDDQYVTLGLETNFTVMVFPFFNYRYTWDFGTNGSKLNSVTEVSAYAYTYKLPGMYLITVSVFNNVSSNNDTAFVYVQEPVGLIKIEYNATNINVLELDQVYLFKAIGNGTNVTYSWDFGDGNIQSGQTTIQSYNSTGNFPISLHSENKVSKGMANVNITVKTRIQGLSMNATRTVVPLNGSVTFSAFLLSGDDVSYSWILCDRCSPIFCNSTISYTFRSVGTFNVIVTAVNDINSLQDSIIIYVLQMIEGLQIVPSDLVNDCCFPTNKSLPLQATVTDGSNISYSWLVLKNDSVIHSGSGKTYQFMSIKAETYTIILKASNMLGSTNVSRNITFIEHLGQLKLIAFPNPVAVNASVNISMSLSSGSGVTYTWYLEEKAVWFTYKSFVLYKFLTPNPKEVFAVANNTLGSVNSTITVFVQEPVEDLSITTIDHKGDHVPTGTIMCLIGSVQRGSNVSWSWRLPDGIREGKMQTVHFYQAGIFTISLNASNDVSWETIGRNITVQDKIEGLKLLVSKMVVEPGETVTFTIVLSAGTSVSYNLTINGELNIRLNSTTYIHEFTKISGYAVTVVASNQVSEKCATVMINVLEAIQNLKIVNCCEEAMPARIEKNFIAEVSNGSLVAYTWQFDLQGQSTVSLAGRNVSYTPVAAGLLKIHLSASNDLGSQNITKIIKVQEMIVGLYLKPVSAYVNRSVTFEATVKPSPSDVILHWMFGDNSPVLVTYTTSTDHSYQVPGDYLVEVNASNAISFWSTKMTVTTRVLECEEPVVQLALPSQVIMKRSQRNYIEAEINLRGCISYQTEHLWMIYRTSSCLHYQESDKVYIQNVDVSRPQLVIPKLALDIGDYCFVFSVSFGSTPLSRSSFANVTMAPSKLVPIIDGGSYRVWSNSRDLILDGEKSYDPNLEENVQTPLKYKWTCTKNSVSTGYCSNFAPESGIVTIPKSVLQAGVEYTFYLSISKSGRPPESTNQTVLIKKGSVPIVSLKCVSCKAQSVYEVSASSYVYLEGSCSNCLDDSRSGRWTAQSFGNKSLTLDLSTTTTGDREMNLVLRQGALKDGEGYTFTLHVSDPTMEEEGFASIDLLPNRPPFGGSCRIFPNKTIHALSTKIQFDCTGWRDTEDVGASLVFSLLVTRCRTAHCDEFWVYKGSKSEHTTFLPVGFYKSNFTVYISVLVQDQQGAAAIALNQTQIVKMPEVPDGFPSLAHWLHNLTETTLHGLMKQGDPQHVTEYSLALITVVNEHETMMSENGEQIEPDLGLVRRNITDTLIALKVNTVDDIRQISAALAQCTVVSNERTCAACQRKTLDKLEDMMSILQNETTQGMMTPTTIADNILNIMGDVIHLVNTRPPNYKEGKLCGGLNNPAVASKAYNLSSDLMRILMKSRVLNEEPLTLKGGEILAWGKRSDPFNLLCYSNRTGCQFFIPQSFNSTFSDQTDIIQVMFQVDSNPYPFGFISNYTVSTKVASMAFQTSNGSQIVVESLDSEKAITVSVANNTGVGNITAGVTLVESRRSVKVELEAESSNWNAGLHLQVTYDVKDRRYISIEPEAYITVYLHESGHPDQNNYTDMRQIGMNANASSDHKTYTFFIPPTVGNLTRHYFLNITNHFTWSPVEVTLGLYTSLCQYFDENEMKWKTEGVVPLEDTRPDRAVCLTQHLTAFGASLFVPRHSVHFIHPPAPPGLNYIVLLTCAVCFVTYCISTIIVHKLDLLDVNKAGVIPFCGKSGFYKYELLVKTGWGRGSGTTAHVGISLYGVDNKSGHRHLDGENTFHRNSVDIFQIATEKSLGNVWKIRLWHDNKGLSPSWYVQHVIIRDLQSNKNFFFLVNDWLSVGQEDSGRRVEREIFAASETELKRFSRIFMAELQRGISEKHVWLSMWDRPPRSRFTRVQRATCCALLIFLFLCSNSVWYGLVRDKNHGDGPVSNYVPFNGDSVAAGMVTSIVVYPIYIVILFLFRRARSKTCVKQSLSFFDQQSLEIDNYLDTVVMESSFITYTGIHGEAFSDQTKTDIPLDDTKSFIQWNSNDGVLSWPDLLSDPSIMGNTIQKLERRRTCRHIGIDGSSHPSEEDRSVVVGLPQTLGRPFLASDGASSMSLPREIKMISRTETDLLSDLSNPFGDKTETIMLEKLNEKGQVMTSPAMEVTRSTKSPRTVITDAFQRRRQMLPSWCARVAHVLSCVLLLCCFAVSVWIGVGFTSSVGLMWLISGIFSFLCSFFILEPLKVLLEGLYFALIVKRLHPEEEDTLVECPLVEKISERVTKVRPPQGFALFQAREEARKVKLLHRMLKNLVVYMLFFLVILLTNYGDSSRTPGAYLLQRSVKQELGVQRFLQIKRSDEFWNWASDVFLPYLHKNQLLGSARLRQIRFRQAVCGDPLSLTSRTCAEPPLLDGSNDVGWIQNTVNQSYAWKHSLPDVTGDWYWGSLYMYDNSGYNQMLGSSLEQDKAVLGNLQQNHWIDGLTRALFVEFSLYSPGVNLYSSVTLLLEFPLAGKTLPSTEIRAFPLLHLSGDTHLLLTMMVFLMMFVVYFVLSECLAIRKEGRSYFTHFWNYMQWLMTVLAVCTVVVYLSQASLAEQQWNRYLKNKTAFISLHQVAFLGNTFHGLSASLLFVLTVKASQQLRFIREWSIFGKTISISAMELCAASGAVLGLLLVYTQVGFLLFSSSWENFRSFGSSLTTLLAMTRGCISLKAPFPNFSFVPRLFSLSYMILEIWILMRLFASVLINNYSLVRLELFRPAFELQDYEMVELFLRRLRIWMGVSKVKEVGCKLADCLPIY</sequence>
<dbReference type="FunFam" id="2.60.60.20:FF:000012">
    <property type="entry name" value="polycystin-1 isoform X2"/>
    <property type="match status" value="1"/>
</dbReference>
<evidence type="ECO:0000256" key="8">
    <source>
        <dbReference type="ARBA" id="ARBA00022737"/>
    </source>
</evidence>
<keyword evidence="9 16" id="KW-1133">Transmembrane helix</keyword>
<feature type="domain" description="PKD" evidence="19">
    <location>
        <begin position="1818"/>
        <end position="1875"/>
    </location>
</feature>
<dbReference type="Pfam" id="PF00801">
    <property type="entry name" value="PKD"/>
    <property type="match status" value="13"/>
</dbReference>
<dbReference type="InterPro" id="IPR014010">
    <property type="entry name" value="REJ_dom"/>
</dbReference>
<keyword evidence="4" id="KW-1003">Cell membrane</keyword>
<evidence type="ECO:0000256" key="5">
    <source>
        <dbReference type="ARBA" id="ARBA00022614"/>
    </source>
</evidence>
<reference evidence="24" key="1">
    <citation type="submission" date="2022-03" db="EMBL/GenBank/DDBJ databases">
        <authorList>
            <person name="Alioto T."/>
            <person name="Alioto T."/>
            <person name="Gomez Garrido J."/>
        </authorList>
    </citation>
    <scope>NUCLEOTIDE SEQUENCE</scope>
</reference>
<feature type="domain" description="PKD" evidence="19">
    <location>
        <begin position="1556"/>
        <end position="1617"/>
    </location>
</feature>
<evidence type="ECO:0000259" key="22">
    <source>
        <dbReference type="PROSITE" id="PS51111"/>
    </source>
</evidence>
<dbReference type="Gene3D" id="2.60.60.20">
    <property type="entry name" value="PLAT/LH2 domain"/>
    <property type="match status" value="1"/>
</dbReference>
<evidence type="ECO:0000256" key="11">
    <source>
        <dbReference type="ARBA" id="ARBA00023136"/>
    </source>
</evidence>
<keyword evidence="14" id="KW-0966">Cell projection</keyword>
<dbReference type="SMART" id="SM00034">
    <property type="entry name" value="CLECT"/>
    <property type="match status" value="1"/>
</dbReference>
<feature type="domain" description="PKD" evidence="19">
    <location>
        <begin position="279"/>
        <end position="314"/>
    </location>
</feature>
<keyword evidence="10" id="KW-0969">Cilium</keyword>
<evidence type="ECO:0000256" key="2">
    <source>
        <dbReference type="ARBA" id="ARBA00004651"/>
    </source>
</evidence>
<feature type="transmembrane region" description="Helical" evidence="16">
    <location>
        <begin position="3989"/>
        <end position="4016"/>
    </location>
</feature>
<evidence type="ECO:0000256" key="13">
    <source>
        <dbReference type="ARBA" id="ARBA00023180"/>
    </source>
</evidence>
<feature type="transmembrane region" description="Helical" evidence="16">
    <location>
        <begin position="4056"/>
        <end position="4078"/>
    </location>
</feature>
<keyword evidence="8" id="KW-0677">Repeat</keyword>
<name>A0AAD1WE57_PELCU</name>
<dbReference type="SUPFAM" id="SSF49299">
    <property type="entry name" value="PKD domain"/>
    <property type="match status" value="13"/>
</dbReference>
<feature type="transmembrane region" description="Helical" evidence="16">
    <location>
        <begin position="3525"/>
        <end position="3550"/>
    </location>
</feature>
<dbReference type="Proteomes" id="UP001295444">
    <property type="component" value="Chromosome 07"/>
</dbReference>
<dbReference type="InterPro" id="IPR022409">
    <property type="entry name" value="PKD/Chitinase_dom"/>
</dbReference>
<dbReference type="PANTHER" id="PTHR46730:SF3">
    <property type="entry name" value="POLYCYSTIN-1"/>
    <property type="match status" value="1"/>
</dbReference>
<dbReference type="InterPro" id="IPR042060">
    <property type="entry name" value="PLAT_polycystin1"/>
</dbReference>
<keyword evidence="12" id="KW-1015">Disulfide bond</keyword>
<dbReference type="NCBIfam" id="TIGR00864">
    <property type="entry name" value="PCC"/>
    <property type="match status" value="1"/>
</dbReference>
<feature type="domain" description="PLAT" evidence="20">
    <location>
        <begin position="3087"/>
        <end position="3202"/>
    </location>
</feature>
<dbReference type="InterPro" id="IPR000483">
    <property type="entry name" value="Cys-rich_flank_reg_C"/>
</dbReference>
<dbReference type="SUPFAM" id="SSF52058">
    <property type="entry name" value="L domain-like"/>
    <property type="match status" value="1"/>
</dbReference>
<dbReference type="InterPro" id="IPR036392">
    <property type="entry name" value="PLAT/LH2_dom_sf"/>
</dbReference>
<dbReference type="EMBL" id="OW240918">
    <property type="protein sequence ID" value="CAH2307449.1"/>
    <property type="molecule type" value="Genomic_DNA"/>
</dbReference>
<dbReference type="PROSITE" id="PS50221">
    <property type="entry name" value="GAIN_B"/>
    <property type="match status" value="1"/>
</dbReference>
<evidence type="ECO:0000259" key="20">
    <source>
        <dbReference type="PROSITE" id="PS50095"/>
    </source>
</evidence>
<dbReference type="GO" id="GO:0005261">
    <property type="term" value="F:monoatomic cation channel activity"/>
    <property type="evidence" value="ECO:0007669"/>
    <property type="project" value="TreeGrafter"/>
</dbReference>
<dbReference type="PROSITE" id="PS51212">
    <property type="entry name" value="WSC"/>
    <property type="match status" value="1"/>
</dbReference>
<dbReference type="SMART" id="SM00303">
    <property type="entry name" value="GPS"/>
    <property type="match status" value="1"/>
</dbReference>
<dbReference type="InterPro" id="IPR057244">
    <property type="entry name" value="GAIN_B"/>
</dbReference>
<dbReference type="InterPro" id="IPR035986">
    <property type="entry name" value="PKD_dom_sf"/>
</dbReference>
<dbReference type="InterPro" id="IPR032675">
    <property type="entry name" value="LRR_dom_sf"/>
</dbReference>
<dbReference type="InterPro" id="IPR046791">
    <property type="entry name" value="Polycystin_dom"/>
</dbReference>
<dbReference type="InterPro" id="IPR001304">
    <property type="entry name" value="C-type_lectin-like"/>
</dbReference>
<dbReference type="InterPro" id="IPR002859">
    <property type="entry name" value="PKD/REJ-like"/>
</dbReference>
<feature type="transmembrane region" description="Helical" evidence="16">
    <location>
        <begin position="3643"/>
        <end position="3662"/>
    </location>
</feature>
<feature type="domain" description="GAIN-B" evidence="21">
    <location>
        <begin position="2838"/>
        <end position="3032"/>
    </location>
</feature>
<keyword evidence="13" id="KW-0325">Glycoprotein</keyword>
<keyword evidence="5" id="KW-0433">Leucine-rich repeat</keyword>
<dbReference type="CDD" id="cd00146">
    <property type="entry name" value="PKD"/>
    <property type="match status" value="11"/>
</dbReference>
<evidence type="ECO:0000259" key="23">
    <source>
        <dbReference type="PROSITE" id="PS51212"/>
    </source>
</evidence>
<dbReference type="SMART" id="SM00308">
    <property type="entry name" value="LH2"/>
    <property type="match status" value="1"/>
</dbReference>
<dbReference type="InterPro" id="IPR006228">
    <property type="entry name" value="Polycystin_cat"/>
</dbReference>
<feature type="transmembrane region" description="Helical" evidence="16">
    <location>
        <begin position="3868"/>
        <end position="3890"/>
    </location>
</feature>
<evidence type="ECO:0000256" key="4">
    <source>
        <dbReference type="ARBA" id="ARBA00022475"/>
    </source>
</evidence>
<keyword evidence="6 16" id="KW-0812">Transmembrane</keyword>
<feature type="chain" id="PRO_5041990694" evidence="17">
    <location>
        <begin position="41"/>
        <end position="4131"/>
    </location>
</feature>
<feature type="transmembrane region" description="Helical" evidence="16">
    <location>
        <begin position="3044"/>
        <end position="3064"/>
    </location>
</feature>